<comment type="caution">
    <text evidence="5">The sequence shown here is derived from an EMBL/GenBank/DDBJ whole genome shotgun (WGS) entry which is preliminary data.</text>
</comment>
<evidence type="ECO:0000313" key="6">
    <source>
        <dbReference type="Proteomes" id="UP001212997"/>
    </source>
</evidence>
<keyword evidence="2" id="KW-0521">NADP</keyword>
<reference evidence="5" key="1">
    <citation type="submission" date="2022-07" db="EMBL/GenBank/DDBJ databases">
        <title>Genome Sequence of Physisporinus lineatus.</title>
        <authorList>
            <person name="Buettner E."/>
        </authorList>
    </citation>
    <scope>NUCLEOTIDE SEQUENCE</scope>
    <source>
        <strain evidence="5">VT162</strain>
    </source>
</reference>
<evidence type="ECO:0008006" key="7">
    <source>
        <dbReference type="Google" id="ProtNLM"/>
    </source>
</evidence>
<dbReference type="Pfam" id="PF00106">
    <property type="entry name" value="adh_short"/>
    <property type="match status" value="2"/>
</dbReference>
<dbReference type="GO" id="GO:0016491">
    <property type="term" value="F:oxidoreductase activity"/>
    <property type="evidence" value="ECO:0007669"/>
    <property type="project" value="UniProtKB-KW"/>
</dbReference>
<evidence type="ECO:0000256" key="4">
    <source>
        <dbReference type="SAM" id="MobiDB-lite"/>
    </source>
</evidence>
<proteinExistence type="inferred from homology"/>
<feature type="compositionally biased region" description="Low complexity" evidence="4">
    <location>
        <begin position="114"/>
        <end position="133"/>
    </location>
</feature>
<sequence>MAQNSGLSSTEDLFDVKGLVAVVTGGGSGIGLMIAKALENNGAIVYIVSRQLDKLEDAAQKHNRYGNLIPHQCDISSQDSILSLVETVKNRHGYINLLVNNAGVALNLLPKLPKPTTTPSSSSNGTSESPPLSFTSDQLQTYQSALWKSSSPQEFSKTFEINTSAVWYTTIAFLSLLDLGNRKGNMKGLTSQVITISSGGGFRKDESVFSVSYTLSKAATTHLGKMLAHFLKDWQIRSNVIAPGIFPSREYNIHTHLNGSRFLK</sequence>
<protein>
    <recommendedName>
        <fullName evidence="7">NAD(P)-binding protein</fullName>
    </recommendedName>
</protein>
<dbReference type="PANTHER" id="PTHR43618">
    <property type="entry name" value="7-ALPHA-HYDROXYSTEROID DEHYDROGENASE"/>
    <property type="match status" value="1"/>
</dbReference>
<dbReference type="Proteomes" id="UP001212997">
    <property type="component" value="Unassembled WGS sequence"/>
</dbReference>
<accession>A0AAD5UZC1</accession>
<dbReference type="InterPro" id="IPR002347">
    <property type="entry name" value="SDR_fam"/>
</dbReference>
<keyword evidence="6" id="KW-1185">Reference proteome</keyword>
<dbReference type="InterPro" id="IPR036291">
    <property type="entry name" value="NAD(P)-bd_dom_sf"/>
</dbReference>
<dbReference type="Gene3D" id="3.40.50.720">
    <property type="entry name" value="NAD(P)-binding Rossmann-like Domain"/>
    <property type="match status" value="1"/>
</dbReference>
<dbReference type="InterPro" id="IPR052178">
    <property type="entry name" value="Sec_Metab_Biosynth_SDR"/>
</dbReference>
<comment type="similarity">
    <text evidence="1">Belongs to the short-chain dehydrogenases/reductases (SDR) family.</text>
</comment>
<dbReference type="PRINTS" id="PR00081">
    <property type="entry name" value="GDHRDH"/>
</dbReference>
<dbReference type="CDD" id="cd05233">
    <property type="entry name" value="SDR_c"/>
    <property type="match status" value="1"/>
</dbReference>
<evidence type="ECO:0000256" key="3">
    <source>
        <dbReference type="ARBA" id="ARBA00023002"/>
    </source>
</evidence>
<feature type="region of interest" description="Disordered" evidence="4">
    <location>
        <begin position="114"/>
        <end position="135"/>
    </location>
</feature>
<dbReference type="EMBL" id="JANAWD010000299">
    <property type="protein sequence ID" value="KAJ3481871.1"/>
    <property type="molecule type" value="Genomic_DNA"/>
</dbReference>
<evidence type="ECO:0000256" key="1">
    <source>
        <dbReference type="ARBA" id="ARBA00006484"/>
    </source>
</evidence>
<organism evidence="5 6">
    <name type="scientific">Meripilus lineatus</name>
    <dbReference type="NCBI Taxonomy" id="2056292"/>
    <lineage>
        <taxon>Eukaryota</taxon>
        <taxon>Fungi</taxon>
        <taxon>Dikarya</taxon>
        <taxon>Basidiomycota</taxon>
        <taxon>Agaricomycotina</taxon>
        <taxon>Agaricomycetes</taxon>
        <taxon>Polyporales</taxon>
        <taxon>Meripilaceae</taxon>
        <taxon>Meripilus</taxon>
    </lineage>
</organism>
<gene>
    <name evidence="5" type="ORF">NLI96_g7369</name>
</gene>
<dbReference type="PANTHER" id="PTHR43618:SF18">
    <property type="entry name" value="SHORT CHAIN DEHYDROGENASE_REDUCTASE FAMILY (AFU_ORTHOLOGUE AFUA_5G12480)"/>
    <property type="match status" value="1"/>
</dbReference>
<name>A0AAD5UZC1_9APHY</name>
<evidence type="ECO:0000313" key="5">
    <source>
        <dbReference type="EMBL" id="KAJ3481871.1"/>
    </source>
</evidence>
<evidence type="ECO:0000256" key="2">
    <source>
        <dbReference type="ARBA" id="ARBA00022857"/>
    </source>
</evidence>
<dbReference type="AlphaFoldDB" id="A0AAD5UZC1"/>
<keyword evidence="3" id="KW-0560">Oxidoreductase</keyword>
<dbReference type="SUPFAM" id="SSF51735">
    <property type="entry name" value="NAD(P)-binding Rossmann-fold domains"/>
    <property type="match status" value="1"/>
</dbReference>